<evidence type="ECO:0000256" key="12">
    <source>
        <dbReference type="RuleBase" id="RU362091"/>
    </source>
</evidence>
<keyword evidence="8" id="KW-0915">Sodium</keyword>
<name>A0A0F7DC20_9EURY</name>
<keyword evidence="10 13" id="KW-0472">Membrane</keyword>
<dbReference type="PANTHER" id="PTHR48086">
    <property type="entry name" value="SODIUM/PROLINE SYMPORTER-RELATED"/>
    <property type="match status" value="1"/>
</dbReference>
<dbReference type="PANTHER" id="PTHR48086:SF3">
    <property type="entry name" value="SODIUM_PROLINE SYMPORTER"/>
    <property type="match status" value="1"/>
</dbReference>
<dbReference type="RefSeq" id="WP_048094603.1">
    <property type="nucleotide sequence ID" value="NZ_CP011267.1"/>
</dbReference>
<feature type="transmembrane region" description="Helical" evidence="13">
    <location>
        <begin position="262"/>
        <end position="284"/>
    </location>
</feature>
<feature type="transmembrane region" description="Helical" evidence="13">
    <location>
        <begin position="73"/>
        <end position="93"/>
    </location>
</feature>
<comment type="similarity">
    <text evidence="2 12">Belongs to the sodium:solute symporter (SSF) (TC 2.A.21) family.</text>
</comment>
<keyword evidence="9" id="KW-0406">Ion transport</keyword>
<dbReference type="GO" id="GO:0005886">
    <property type="term" value="C:plasma membrane"/>
    <property type="evidence" value="ECO:0007669"/>
    <property type="project" value="UniProtKB-SubCell"/>
</dbReference>
<dbReference type="CDD" id="cd10322">
    <property type="entry name" value="SLC5sbd"/>
    <property type="match status" value="1"/>
</dbReference>
<comment type="subcellular location">
    <subcellularLocation>
        <location evidence="1">Cell membrane</location>
        <topology evidence="1">Multi-pass membrane protein</topology>
    </subcellularLocation>
</comment>
<sequence>MNSFTIAILLYAVAGTAIAIYARRYGLRGDKDYYIAGRNVGGLVSALTYAATTYSAFMMVGLVGLSYATGVGAYGFEMFYLLGTLMLLSYYGPKIWRMSRESGAISPAELIGKRFGTGTAMAVALISLVALIPYTSSQLIGVSLVVEKLSGIDFSVAIAISALLIALWAFIGGLRGVAWTDAVQGVIMLSAAVLAVAYVYSMNPDFAAETSKLGELMHVPNRIWTPQLFIKLTVPWFFFALTNPQVFQRLFIPKDERALKRMVVYFGLFGLVYTVMVTLIGLMLRVMAENGQFPMINDRDLVTPTLLSLLPSWLSLLIGISILSAAITTANSIILSLSSMVSRDIARSQLAGRAAIVVLTIAVAIFASTRPAYIVELAVMSSTLLLSTLPLVLAMIHTKFSRGLEAVIAGFVTALVLSYMKYPFTGVAVLAVGFAVLLATNLIKREEKA</sequence>
<dbReference type="HOGENOM" id="CLU_018808_15_0_2"/>
<feature type="transmembrane region" description="Helical" evidence="13">
    <location>
        <begin position="43"/>
        <end position="67"/>
    </location>
</feature>
<protein>
    <submittedName>
        <fullName evidence="14">Na+/proline symporter</fullName>
    </submittedName>
</protein>
<evidence type="ECO:0000256" key="7">
    <source>
        <dbReference type="ARBA" id="ARBA00022989"/>
    </source>
</evidence>
<dbReference type="InterPro" id="IPR050277">
    <property type="entry name" value="Sodium:Solute_Symporter"/>
</dbReference>
<evidence type="ECO:0000256" key="6">
    <source>
        <dbReference type="ARBA" id="ARBA00022847"/>
    </source>
</evidence>
<evidence type="ECO:0000256" key="5">
    <source>
        <dbReference type="ARBA" id="ARBA00022692"/>
    </source>
</evidence>
<feature type="transmembrane region" description="Helical" evidence="13">
    <location>
        <begin position="426"/>
        <end position="443"/>
    </location>
</feature>
<organism evidence="14 15">
    <name type="scientific">Geoglobus ahangari</name>
    <dbReference type="NCBI Taxonomy" id="113653"/>
    <lineage>
        <taxon>Archaea</taxon>
        <taxon>Methanobacteriati</taxon>
        <taxon>Methanobacteriota</taxon>
        <taxon>Archaeoglobi</taxon>
        <taxon>Archaeoglobales</taxon>
        <taxon>Archaeoglobaceae</taxon>
        <taxon>Geoglobus</taxon>
    </lineage>
</organism>
<evidence type="ECO:0000313" key="14">
    <source>
        <dbReference type="EMBL" id="AKG92076.1"/>
    </source>
</evidence>
<accession>A0A0F7DC20</accession>
<dbReference type="InterPro" id="IPR038377">
    <property type="entry name" value="Na/Glc_symporter_sf"/>
</dbReference>
<dbReference type="Proteomes" id="UP000034723">
    <property type="component" value="Chromosome"/>
</dbReference>
<dbReference type="PROSITE" id="PS50283">
    <property type="entry name" value="NA_SOLUT_SYMP_3"/>
    <property type="match status" value="1"/>
</dbReference>
<proteinExistence type="inferred from homology"/>
<keyword evidence="4" id="KW-1003">Cell membrane</keyword>
<dbReference type="AlphaFoldDB" id="A0A0F7DC20"/>
<keyword evidence="11" id="KW-0739">Sodium transport</keyword>
<evidence type="ECO:0000256" key="2">
    <source>
        <dbReference type="ARBA" id="ARBA00006434"/>
    </source>
</evidence>
<evidence type="ECO:0000256" key="4">
    <source>
        <dbReference type="ARBA" id="ARBA00022475"/>
    </source>
</evidence>
<dbReference type="Pfam" id="PF00474">
    <property type="entry name" value="SSF"/>
    <property type="match status" value="1"/>
</dbReference>
<keyword evidence="5 13" id="KW-0812">Transmembrane</keyword>
<keyword evidence="7 13" id="KW-1133">Transmembrane helix</keyword>
<dbReference type="STRING" id="113653.GAH_00582"/>
<evidence type="ECO:0000313" key="15">
    <source>
        <dbReference type="Proteomes" id="UP000034723"/>
    </source>
</evidence>
<evidence type="ECO:0000256" key="8">
    <source>
        <dbReference type="ARBA" id="ARBA00023053"/>
    </source>
</evidence>
<dbReference type="InterPro" id="IPR001734">
    <property type="entry name" value="Na/solute_symporter"/>
</dbReference>
<dbReference type="KEGG" id="gah:GAH_00582"/>
<feature type="transmembrane region" description="Helical" evidence="13">
    <location>
        <begin position="313"/>
        <end position="338"/>
    </location>
</feature>
<dbReference type="Gene3D" id="1.20.1730.10">
    <property type="entry name" value="Sodium/glucose cotransporter"/>
    <property type="match status" value="1"/>
</dbReference>
<feature type="transmembrane region" description="Helical" evidence="13">
    <location>
        <begin position="6"/>
        <end position="22"/>
    </location>
</feature>
<dbReference type="GeneID" id="24803161"/>
<feature type="transmembrane region" description="Helical" evidence="13">
    <location>
        <begin position="154"/>
        <end position="174"/>
    </location>
</feature>
<reference evidence="14 15" key="1">
    <citation type="submission" date="2015-04" db="EMBL/GenBank/DDBJ databases">
        <title>The complete genome sequence of the hyperthermophilic, obligate iron-reducing archaeon Geoglobus ahangari strain 234T.</title>
        <authorList>
            <person name="Manzella M.P."/>
            <person name="Holmes D.E."/>
            <person name="Rocheleau J.M."/>
            <person name="Chung A."/>
            <person name="Reguera G."/>
            <person name="Kashefi K."/>
        </authorList>
    </citation>
    <scope>NUCLEOTIDE SEQUENCE [LARGE SCALE GENOMIC DNA]</scope>
    <source>
        <strain evidence="14 15">234</strain>
    </source>
</reference>
<dbReference type="GO" id="GO:0015293">
    <property type="term" value="F:symporter activity"/>
    <property type="evidence" value="ECO:0007669"/>
    <property type="project" value="UniProtKB-KW"/>
</dbReference>
<evidence type="ECO:0000256" key="10">
    <source>
        <dbReference type="ARBA" id="ARBA00023136"/>
    </source>
</evidence>
<dbReference type="InParanoid" id="A0A0F7DC20"/>
<feature type="transmembrane region" description="Helical" evidence="13">
    <location>
        <begin position="114"/>
        <end position="134"/>
    </location>
</feature>
<feature type="transmembrane region" description="Helical" evidence="13">
    <location>
        <begin position="223"/>
        <end position="241"/>
    </location>
</feature>
<evidence type="ECO:0000256" key="3">
    <source>
        <dbReference type="ARBA" id="ARBA00022448"/>
    </source>
</evidence>
<dbReference type="EMBL" id="CP011267">
    <property type="protein sequence ID" value="AKG92076.1"/>
    <property type="molecule type" value="Genomic_DNA"/>
</dbReference>
<evidence type="ECO:0000256" key="13">
    <source>
        <dbReference type="SAM" id="Phobius"/>
    </source>
</evidence>
<feature type="transmembrane region" description="Helical" evidence="13">
    <location>
        <begin position="186"/>
        <end position="203"/>
    </location>
</feature>
<evidence type="ECO:0000256" key="11">
    <source>
        <dbReference type="ARBA" id="ARBA00023201"/>
    </source>
</evidence>
<keyword evidence="15" id="KW-1185">Reference proteome</keyword>
<keyword evidence="6" id="KW-0769">Symport</keyword>
<dbReference type="GO" id="GO:0006814">
    <property type="term" value="P:sodium ion transport"/>
    <property type="evidence" value="ECO:0007669"/>
    <property type="project" value="UniProtKB-KW"/>
</dbReference>
<evidence type="ECO:0000256" key="9">
    <source>
        <dbReference type="ARBA" id="ARBA00023065"/>
    </source>
</evidence>
<feature type="transmembrane region" description="Helical" evidence="13">
    <location>
        <begin position="350"/>
        <end position="367"/>
    </location>
</feature>
<keyword evidence="3" id="KW-0813">Transport</keyword>
<dbReference type="OrthoDB" id="19182at2157"/>
<feature type="transmembrane region" description="Helical" evidence="13">
    <location>
        <begin position="403"/>
        <end position="420"/>
    </location>
</feature>
<gene>
    <name evidence="14" type="ORF">GAH_00582</name>
</gene>
<evidence type="ECO:0000256" key="1">
    <source>
        <dbReference type="ARBA" id="ARBA00004651"/>
    </source>
</evidence>
<dbReference type="PATRIC" id="fig|113653.22.peg.583"/>
<feature type="transmembrane region" description="Helical" evidence="13">
    <location>
        <begin position="373"/>
        <end position="396"/>
    </location>
</feature>